<sequence>MQETHIEERNDRSLCRGEAAAARTGGTEPGVHQSHRAPPSPPAPPHTAFSTSTAARSDTPESERSFADARTLATGDPLATAWHHGIGWSASAGTHGARA</sequence>
<feature type="compositionally biased region" description="Low complexity" evidence="1">
    <location>
        <begin position="16"/>
        <end position="30"/>
    </location>
</feature>
<evidence type="ECO:0000313" key="3">
    <source>
        <dbReference type="Proteomes" id="UP000609879"/>
    </source>
</evidence>
<keyword evidence="3" id="KW-1185">Reference proteome</keyword>
<feature type="compositionally biased region" description="Basic and acidic residues" evidence="1">
    <location>
        <begin position="1"/>
        <end position="15"/>
    </location>
</feature>
<dbReference type="EMBL" id="BOMI01000158">
    <property type="protein sequence ID" value="GID79094.1"/>
    <property type="molecule type" value="Genomic_DNA"/>
</dbReference>
<feature type="compositionally biased region" description="Low complexity" evidence="1">
    <location>
        <begin position="46"/>
        <end position="55"/>
    </location>
</feature>
<comment type="caution">
    <text evidence="2">The sequence shown here is derived from an EMBL/GenBank/DDBJ whole genome shotgun (WGS) entry which is preliminary data.</text>
</comment>
<proteinExistence type="predicted"/>
<dbReference type="Proteomes" id="UP000609879">
    <property type="component" value="Unassembled WGS sequence"/>
</dbReference>
<organism evidence="2 3">
    <name type="scientific">Paractinoplanes deccanensis</name>
    <dbReference type="NCBI Taxonomy" id="113561"/>
    <lineage>
        <taxon>Bacteria</taxon>
        <taxon>Bacillati</taxon>
        <taxon>Actinomycetota</taxon>
        <taxon>Actinomycetes</taxon>
        <taxon>Micromonosporales</taxon>
        <taxon>Micromonosporaceae</taxon>
        <taxon>Paractinoplanes</taxon>
    </lineage>
</organism>
<reference evidence="2 3" key="1">
    <citation type="submission" date="2021-01" db="EMBL/GenBank/DDBJ databases">
        <title>Whole genome shotgun sequence of Actinoplanes deccanensis NBRC 13994.</title>
        <authorList>
            <person name="Komaki H."/>
            <person name="Tamura T."/>
        </authorList>
    </citation>
    <scope>NUCLEOTIDE SEQUENCE [LARGE SCALE GENOMIC DNA]</scope>
    <source>
        <strain evidence="2 3">NBRC 13994</strain>
    </source>
</reference>
<accession>A0ABQ3YGF9</accession>
<feature type="region of interest" description="Disordered" evidence="1">
    <location>
        <begin position="1"/>
        <end position="68"/>
    </location>
</feature>
<feature type="compositionally biased region" description="Basic and acidic residues" evidence="1">
    <location>
        <begin position="58"/>
        <end position="67"/>
    </location>
</feature>
<gene>
    <name evidence="2" type="ORF">Ade02nite_77350</name>
</gene>
<evidence type="ECO:0000256" key="1">
    <source>
        <dbReference type="SAM" id="MobiDB-lite"/>
    </source>
</evidence>
<name>A0ABQ3YGF9_9ACTN</name>
<protein>
    <submittedName>
        <fullName evidence="2">Uncharacterized protein</fullName>
    </submittedName>
</protein>
<evidence type="ECO:0000313" key="2">
    <source>
        <dbReference type="EMBL" id="GID79094.1"/>
    </source>
</evidence>